<reference evidence="2" key="3">
    <citation type="submission" date="2015-02" db="UniProtKB">
        <authorList>
            <consortium name="EnsemblProtists"/>
        </authorList>
    </citation>
    <scope>IDENTIFICATION</scope>
    <source>
        <strain evidence="2">DAOM BR144</strain>
    </source>
</reference>
<dbReference type="STRING" id="431595.K3WKW8"/>
<evidence type="ECO:0000256" key="1">
    <source>
        <dbReference type="SAM" id="Phobius"/>
    </source>
</evidence>
<keyword evidence="1" id="KW-0812">Transmembrane</keyword>
<dbReference type="InParanoid" id="K3WKW8"/>
<dbReference type="EMBL" id="GL376573">
    <property type="status" value="NOT_ANNOTATED_CDS"/>
    <property type="molecule type" value="Genomic_DNA"/>
</dbReference>
<dbReference type="HOGENOM" id="CLU_684231_0_0_1"/>
<evidence type="ECO:0000313" key="3">
    <source>
        <dbReference type="Proteomes" id="UP000019132"/>
    </source>
</evidence>
<keyword evidence="3" id="KW-1185">Reference proteome</keyword>
<keyword evidence="1" id="KW-1133">Transmembrane helix</keyword>
<dbReference type="VEuPathDB" id="FungiDB:PYU1_G005599"/>
<sequence length="399" mass="45774">MQPLYRRGPAFSAPAAYDSQWPLQHLYGPPDDRMRSPRDASRAFDYELFSIYFLIAESLSTYVGYRITQHCLRGCRVTFLSPTTRLLIGVLYCSMKIKIIDYTFHGSAYYMFSLLIMIWYFAYATLALGFHFGPLQFLFYDYIPRSKMTQSLFHKLASLCAKVSTRLELYVLQHLCMPPPANTPQEVNTSTLQMMAEKSEPTAYAKHDHAQPPLPGFSRISLVFGRVVDVQIDMWNRSMYQQWSMTLITSARRSAVRVRDLLDVFECRYMFVMQQDGLLLGFFMAEPTATMMTKLRTGCATPFELILRFHVGADDNGVHHVKPVFLYAESPLLAGRSSNAQKTSIYQLLSELNNYQGRKADVPLRSLRCKNFVESGSGQIVKKKSKQRNMFSDFESSFG</sequence>
<reference evidence="3" key="2">
    <citation type="submission" date="2010-04" db="EMBL/GenBank/DDBJ databases">
        <authorList>
            <person name="Buell R."/>
            <person name="Hamilton J."/>
            <person name="Hostetler J."/>
        </authorList>
    </citation>
    <scope>NUCLEOTIDE SEQUENCE [LARGE SCALE GENOMIC DNA]</scope>
    <source>
        <strain evidence="3">DAOM:BR144</strain>
    </source>
</reference>
<proteinExistence type="predicted"/>
<reference evidence="3" key="1">
    <citation type="journal article" date="2010" name="Genome Biol.">
        <title>Genome sequence of the necrotrophic plant pathogen Pythium ultimum reveals original pathogenicity mechanisms and effector repertoire.</title>
        <authorList>
            <person name="Levesque C.A."/>
            <person name="Brouwer H."/>
            <person name="Cano L."/>
            <person name="Hamilton J.P."/>
            <person name="Holt C."/>
            <person name="Huitema E."/>
            <person name="Raffaele S."/>
            <person name="Robideau G.P."/>
            <person name="Thines M."/>
            <person name="Win J."/>
            <person name="Zerillo M.M."/>
            <person name="Beakes G.W."/>
            <person name="Boore J.L."/>
            <person name="Busam D."/>
            <person name="Dumas B."/>
            <person name="Ferriera S."/>
            <person name="Fuerstenberg S.I."/>
            <person name="Gachon C.M."/>
            <person name="Gaulin E."/>
            <person name="Govers F."/>
            <person name="Grenville-Briggs L."/>
            <person name="Horner N."/>
            <person name="Hostetler J."/>
            <person name="Jiang R.H."/>
            <person name="Johnson J."/>
            <person name="Krajaejun T."/>
            <person name="Lin H."/>
            <person name="Meijer H.J."/>
            <person name="Moore B."/>
            <person name="Morris P."/>
            <person name="Phuntmart V."/>
            <person name="Puiu D."/>
            <person name="Shetty J."/>
            <person name="Stajich J.E."/>
            <person name="Tripathy S."/>
            <person name="Wawra S."/>
            <person name="van West P."/>
            <person name="Whitty B.R."/>
            <person name="Coutinho P.M."/>
            <person name="Henrissat B."/>
            <person name="Martin F."/>
            <person name="Thomas P.D."/>
            <person name="Tyler B.M."/>
            <person name="De Vries R.P."/>
            <person name="Kamoun S."/>
            <person name="Yandell M."/>
            <person name="Tisserat N."/>
            <person name="Buell C.R."/>
        </authorList>
    </citation>
    <scope>NUCLEOTIDE SEQUENCE</scope>
    <source>
        <strain evidence="3">DAOM:BR144</strain>
    </source>
</reference>
<protein>
    <submittedName>
        <fullName evidence="2">Uncharacterized protein</fullName>
    </submittedName>
</protein>
<dbReference type="OMA" id="HFGPLQF"/>
<organism evidence="2 3">
    <name type="scientific">Globisporangium ultimum (strain ATCC 200006 / CBS 805.95 / DAOM BR144)</name>
    <name type="common">Pythium ultimum</name>
    <dbReference type="NCBI Taxonomy" id="431595"/>
    <lineage>
        <taxon>Eukaryota</taxon>
        <taxon>Sar</taxon>
        <taxon>Stramenopiles</taxon>
        <taxon>Oomycota</taxon>
        <taxon>Peronosporomycetes</taxon>
        <taxon>Pythiales</taxon>
        <taxon>Pythiaceae</taxon>
        <taxon>Globisporangium</taxon>
    </lineage>
</organism>
<accession>K3WKW8</accession>
<name>K3WKW8_GLOUD</name>
<dbReference type="Proteomes" id="UP000019132">
    <property type="component" value="Unassembled WGS sequence"/>
</dbReference>
<evidence type="ECO:0000313" key="2">
    <source>
        <dbReference type="EnsemblProtists" id="PYU1_T005610"/>
    </source>
</evidence>
<feature type="transmembrane region" description="Helical" evidence="1">
    <location>
        <begin position="107"/>
        <end position="130"/>
    </location>
</feature>
<keyword evidence="1" id="KW-0472">Membrane</keyword>
<dbReference type="AlphaFoldDB" id="K3WKW8"/>
<dbReference type="EnsemblProtists" id="PYU1_T005610">
    <property type="protein sequence ID" value="PYU1_T005610"/>
    <property type="gene ID" value="PYU1_G005599"/>
</dbReference>
<dbReference type="eggNOG" id="ENOG502S4HN">
    <property type="taxonomic scope" value="Eukaryota"/>
</dbReference>